<gene>
    <name evidence="2" type="ORF">GlitD10_1129</name>
</gene>
<dbReference type="InterPro" id="IPR012296">
    <property type="entry name" value="Nuclease_put_TT1808"/>
</dbReference>
<proteinExistence type="predicted"/>
<evidence type="ECO:0000313" key="3">
    <source>
        <dbReference type="Proteomes" id="UP000180235"/>
    </source>
</evidence>
<evidence type="ECO:0000313" key="2">
    <source>
        <dbReference type="EMBL" id="APB33449.1"/>
    </source>
</evidence>
<evidence type="ECO:0000259" key="1">
    <source>
        <dbReference type="Pfam" id="PF05685"/>
    </source>
</evidence>
<protein>
    <submittedName>
        <fullName evidence="2">Uncharacterized protein conserved in cyanobacteria</fullName>
    </submittedName>
</protein>
<dbReference type="Gene3D" id="3.90.1570.10">
    <property type="entry name" value="tt1808, chain A"/>
    <property type="match status" value="1"/>
</dbReference>
<keyword evidence="3" id="KW-1185">Reference proteome</keyword>
<dbReference type="InterPro" id="IPR011335">
    <property type="entry name" value="Restrct_endonuc-II-like"/>
</dbReference>
<dbReference type="RefSeq" id="WP_071454034.1">
    <property type="nucleotide sequence ID" value="NZ_CP017675.1"/>
</dbReference>
<dbReference type="PANTHER" id="PTHR36558:SF1">
    <property type="entry name" value="RESTRICTION ENDONUCLEASE DOMAIN-CONTAINING PROTEIN-RELATED"/>
    <property type="match status" value="1"/>
</dbReference>
<sequence length="194" mass="22193">MVSSSSHAYFSPEEYIAIERMSPIKHDYIAGQIVAMAGASKVHVIITGNLSSLLINHLRGTHCLAYATDMKVRLPKLNHFYYPDIAVTCDERDQRSDEDFILHPKLIIEVLSDTTEAFDRGDKFANYKTIPELEEYILVQQKQALVEQFQRKSNNLWLPKIYGAEDRVEFVSIDFRVKTAALYENVDQLLGIPI</sequence>
<feature type="domain" description="Putative restriction endonuclease" evidence="1">
    <location>
        <begin position="12"/>
        <end position="165"/>
    </location>
</feature>
<dbReference type="EMBL" id="CP017675">
    <property type="protein sequence ID" value="APB33449.1"/>
    <property type="molecule type" value="Genomic_DNA"/>
</dbReference>
<dbReference type="Proteomes" id="UP000180235">
    <property type="component" value="Chromosome"/>
</dbReference>
<dbReference type="InterPro" id="IPR008538">
    <property type="entry name" value="Uma2"/>
</dbReference>
<dbReference type="AlphaFoldDB" id="A0A1J0AC19"/>
<dbReference type="SUPFAM" id="SSF52980">
    <property type="entry name" value="Restriction endonuclease-like"/>
    <property type="match status" value="1"/>
</dbReference>
<dbReference type="PANTHER" id="PTHR36558">
    <property type="entry name" value="GLR1098 PROTEIN"/>
    <property type="match status" value="1"/>
</dbReference>
<dbReference type="Pfam" id="PF05685">
    <property type="entry name" value="Uma2"/>
    <property type="match status" value="1"/>
</dbReference>
<dbReference type="CDD" id="cd06260">
    <property type="entry name" value="DUF820-like"/>
    <property type="match status" value="1"/>
</dbReference>
<accession>A0A1J0AC19</accession>
<organism evidence="2 3">
    <name type="scientific">Gloeomargarita lithophora Alchichica-D10</name>
    <dbReference type="NCBI Taxonomy" id="1188229"/>
    <lineage>
        <taxon>Bacteria</taxon>
        <taxon>Bacillati</taxon>
        <taxon>Cyanobacteriota</taxon>
        <taxon>Cyanophyceae</taxon>
        <taxon>Gloeomargaritales</taxon>
        <taxon>Gloeomargaritaceae</taxon>
        <taxon>Gloeomargarita</taxon>
    </lineage>
</organism>
<name>A0A1J0AC19_9CYAN</name>
<reference evidence="2 3" key="1">
    <citation type="submission" date="2016-10" db="EMBL/GenBank/DDBJ databases">
        <title>Description of Gloeomargarita lithophora gen. nov., sp. nov., a thylakoid-bearing basal-branching cyanobacterium with intracellular carbonates, and proposal for Gloeomargaritales ord. nov.</title>
        <authorList>
            <person name="Moreira D."/>
            <person name="Tavera R."/>
            <person name="Benzerara K."/>
            <person name="Skouri-Panet F."/>
            <person name="Couradeau E."/>
            <person name="Gerard E."/>
            <person name="Loussert C."/>
            <person name="Novelo E."/>
            <person name="Zivanovic Y."/>
            <person name="Lopez-Garcia P."/>
        </authorList>
    </citation>
    <scope>NUCLEOTIDE SEQUENCE [LARGE SCALE GENOMIC DNA]</scope>
    <source>
        <strain evidence="2 3">D10</strain>
    </source>
</reference>
<dbReference type="KEGG" id="glt:GlitD10_1129"/>
<dbReference type="OrthoDB" id="428347at2"/>